<comment type="caution">
    <text evidence="1">The sequence shown here is derived from an EMBL/GenBank/DDBJ whole genome shotgun (WGS) entry which is preliminary data.</text>
</comment>
<evidence type="ECO:0000313" key="2">
    <source>
        <dbReference type="Proteomes" id="UP000768646"/>
    </source>
</evidence>
<gene>
    <name evidence="1" type="ORF">PORY_000182</name>
</gene>
<evidence type="ECO:0000313" key="1">
    <source>
        <dbReference type="EMBL" id="KAG4306194.1"/>
    </source>
</evidence>
<reference evidence="1 2" key="1">
    <citation type="journal article" date="2021" name="Commun. Biol.">
        <title>Genomic insights into the host specific adaptation of the Pneumocystis genus.</title>
        <authorList>
            <person name="Cisse O.H."/>
            <person name="Ma L."/>
            <person name="Dekker J.P."/>
            <person name="Khil P.P."/>
            <person name="Youn J.-H."/>
            <person name="Brenchley J.M."/>
            <person name="Blair R."/>
            <person name="Pahar B."/>
            <person name="Chabe M."/>
            <person name="Van Rompay K.K.A."/>
            <person name="Keesler R."/>
            <person name="Sukura A."/>
            <person name="Hirsch V."/>
            <person name="Kutty G."/>
            <person name="Liu Y."/>
            <person name="Peng L."/>
            <person name="Chen J."/>
            <person name="Song J."/>
            <person name="Weissenbacher-Lang C."/>
            <person name="Xu J."/>
            <person name="Upham N.S."/>
            <person name="Stajich J.E."/>
            <person name="Cuomo C.A."/>
            <person name="Cushion M.T."/>
            <person name="Kovacs J.A."/>
        </authorList>
    </citation>
    <scope>NUCLEOTIDE SEQUENCE [LARGE SCALE GENOMIC DNA]</scope>
    <source>
        <strain evidence="1 2">RABM</strain>
    </source>
</reference>
<protein>
    <submittedName>
        <fullName evidence="1">Uncharacterized protein</fullName>
    </submittedName>
</protein>
<dbReference type="EMBL" id="JABTEG010000001">
    <property type="protein sequence ID" value="KAG4306194.1"/>
    <property type="molecule type" value="Genomic_DNA"/>
</dbReference>
<proteinExistence type="predicted"/>
<sequence>MGTEVLNEQEGEKKVEEECVNVREGSPGLCKEVPAEPDGSALIVISKNWLLPSRPKPGRRLSKEAPLTKRKAQNRAAQRAFRERRAARVLELETSVKDLQNMVDGLKQEHFQKMQLVMLENERLKQENESLQREIMCLKGGFEKMKNYGNFNMKQMDSHVPNGDLLNTSCVKRTPVDIGNFPSMIIGQAVPLRRKMADLEKTENIRLRNLVSPEQNLRNIESMQHVGSSDFSNTLNYMKCQKKTKTNDQGQINTDMSFSAPFVPKSDGVFHGNDCGFCTGNPDICLCIQTQNMNNKTGEMVEIDKDSILPPILIENSDNNVGTKENTLTDMKKTTEKLEILEPSSYTIQNEYEPGSCPQCKADSLSMLFCKTLASKANNNGAFVNCILNDEKKNYYNNSNANNNLGNNHFLPCSTAYKALSQHRRFVKENFGIIINNLAPGTRGMQIQADKVQETLRLLDQ</sequence>
<organism evidence="1 2">
    <name type="scientific">Pneumocystis oryctolagi</name>
    <dbReference type="NCBI Taxonomy" id="42067"/>
    <lineage>
        <taxon>Eukaryota</taxon>
        <taxon>Fungi</taxon>
        <taxon>Dikarya</taxon>
        <taxon>Ascomycota</taxon>
        <taxon>Taphrinomycotina</taxon>
        <taxon>Pneumocystomycetes</taxon>
        <taxon>Pneumocystaceae</taxon>
        <taxon>Pneumocystis</taxon>
    </lineage>
</organism>
<dbReference type="Proteomes" id="UP000768646">
    <property type="component" value="Unassembled WGS sequence"/>
</dbReference>
<name>A0ACB7CGM6_9ASCO</name>
<keyword evidence="2" id="KW-1185">Reference proteome</keyword>
<accession>A0ACB7CGM6</accession>